<organism evidence="1 2">
    <name type="scientific">Ottowia testudinis</name>
    <dbReference type="NCBI Taxonomy" id="2816950"/>
    <lineage>
        <taxon>Bacteria</taxon>
        <taxon>Pseudomonadati</taxon>
        <taxon>Pseudomonadota</taxon>
        <taxon>Betaproteobacteria</taxon>
        <taxon>Burkholderiales</taxon>
        <taxon>Comamonadaceae</taxon>
        <taxon>Ottowia</taxon>
    </lineage>
</organism>
<reference evidence="1" key="1">
    <citation type="submission" date="2021-03" db="EMBL/GenBank/DDBJ databases">
        <title>Ottowia sp. 27C isolated from the cloaca of a Giant Asian pond turtle (Heosemys grandis).</title>
        <authorList>
            <person name="Spergser J."/>
            <person name="Busse H.-J."/>
        </authorList>
    </citation>
    <scope>NUCLEOTIDE SEQUENCE</scope>
    <source>
        <strain evidence="1">27C</strain>
    </source>
</reference>
<name>A0A975CJF0_9BURK</name>
<dbReference type="EMBL" id="CP071796">
    <property type="protein sequence ID" value="QTD47290.1"/>
    <property type="molecule type" value="Genomic_DNA"/>
</dbReference>
<accession>A0A975CJF0</accession>
<evidence type="ECO:0000313" key="2">
    <source>
        <dbReference type="Proteomes" id="UP000663903"/>
    </source>
</evidence>
<dbReference type="AlphaFoldDB" id="A0A975CJF0"/>
<evidence type="ECO:0000313" key="1">
    <source>
        <dbReference type="EMBL" id="QTD47290.1"/>
    </source>
</evidence>
<proteinExistence type="predicted"/>
<keyword evidence="2" id="KW-1185">Reference proteome</keyword>
<protein>
    <submittedName>
        <fullName evidence="1">Uncharacterized protein</fullName>
    </submittedName>
</protein>
<dbReference type="KEGG" id="otd:J1M35_06195"/>
<gene>
    <name evidence="1" type="ORF">J1M35_06195</name>
</gene>
<sequence>MLTRKPAGAPAVSGLALALADYPPYLLPHPGYGKDVSIAQAHENLEWFLAHRDERLALVSALVQQRAGIDTAPALADSLVHGANLADALNDWAAREWPAVARPEWGATRWASLPRDRDHIALSMALDVAILLGEVIRRGNPDWRWGLDLSKVNLKDGMLSTRRVMLLADPVGQHTEPFLLDLEDQMVSRIWQPKLYDYQLPGHPWRRVVEQSLRGDHMQAYREQAKQYPIRP</sequence>
<dbReference type="Proteomes" id="UP000663903">
    <property type="component" value="Chromosome"/>
</dbReference>